<dbReference type="AlphaFoldDB" id="A0A8R7PYK0"/>
<dbReference type="Proteomes" id="UP000015106">
    <property type="component" value="Chromosome 3"/>
</dbReference>
<proteinExistence type="predicted"/>
<keyword evidence="2" id="KW-1185">Reference proteome</keyword>
<reference evidence="1" key="3">
    <citation type="submission" date="2022-06" db="UniProtKB">
        <authorList>
            <consortium name="EnsemblPlants"/>
        </authorList>
    </citation>
    <scope>IDENTIFICATION</scope>
</reference>
<sequence>MSRSSVCYLFTGEEKCVEKEQEKCCCPPSMRAQRAL</sequence>
<evidence type="ECO:0000313" key="1">
    <source>
        <dbReference type="EnsemblPlants" id="TuG1812G0300005891.01.T01.cds279295"/>
    </source>
</evidence>
<protein>
    <submittedName>
        <fullName evidence="1">Uncharacterized protein</fullName>
    </submittedName>
</protein>
<accession>A0A8R7PYK0</accession>
<dbReference type="EnsemblPlants" id="TuG1812G0300005891.01.T01">
    <property type="protein sequence ID" value="TuG1812G0300005891.01.T01.cds279295"/>
    <property type="gene ID" value="TuG1812G0300005891.01"/>
</dbReference>
<evidence type="ECO:0000313" key="2">
    <source>
        <dbReference type="Proteomes" id="UP000015106"/>
    </source>
</evidence>
<reference evidence="2" key="1">
    <citation type="journal article" date="2013" name="Nature">
        <title>Draft genome of the wheat A-genome progenitor Triticum urartu.</title>
        <authorList>
            <person name="Ling H.Q."/>
            <person name="Zhao S."/>
            <person name="Liu D."/>
            <person name="Wang J."/>
            <person name="Sun H."/>
            <person name="Zhang C."/>
            <person name="Fan H."/>
            <person name="Li D."/>
            <person name="Dong L."/>
            <person name="Tao Y."/>
            <person name="Gao C."/>
            <person name="Wu H."/>
            <person name="Li Y."/>
            <person name="Cui Y."/>
            <person name="Guo X."/>
            <person name="Zheng S."/>
            <person name="Wang B."/>
            <person name="Yu K."/>
            <person name="Liang Q."/>
            <person name="Yang W."/>
            <person name="Lou X."/>
            <person name="Chen J."/>
            <person name="Feng M."/>
            <person name="Jian J."/>
            <person name="Zhang X."/>
            <person name="Luo G."/>
            <person name="Jiang Y."/>
            <person name="Liu J."/>
            <person name="Wang Z."/>
            <person name="Sha Y."/>
            <person name="Zhang B."/>
            <person name="Wu H."/>
            <person name="Tang D."/>
            <person name="Shen Q."/>
            <person name="Xue P."/>
            <person name="Zou S."/>
            <person name="Wang X."/>
            <person name="Liu X."/>
            <person name="Wang F."/>
            <person name="Yang Y."/>
            <person name="An X."/>
            <person name="Dong Z."/>
            <person name="Zhang K."/>
            <person name="Zhang X."/>
            <person name="Luo M.C."/>
            <person name="Dvorak J."/>
            <person name="Tong Y."/>
            <person name="Wang J."/>
            <person name="Yang H."/>
            <person name="Li Z."/>
            <person name="Wang D."/>
            <person name="Zhang A."/>
            <person name="Wang J."/>
        </authorList>
    </citation>
    <scope>NUCLEOTIDE SEQUENCE</scope>
    <source>
        <strain evidence="2">cv. G1812</strain>
    </source>
</reference>
<dbReference type="Gramene" id="TuG1812G0300005891.01.T01">
    <property type="protein sequence ID" value="TuG1812G0300005891.01.T01.cds279295"/>
    <property type="gene ID" value="TuG1812G0300005891.01"/>
</dbReference>
<reference evidence="1" key="2">
    <citation type="submission" date="2018-03" db="EMBL/GenBank/DDBJ databases">
        <title>The Triticum urartu genome reveals the dynamic nature of wheat genome evolution.</title>
        <authorList>
            <person name="Ling H."/>
            <person name="Ma B."/>
            <person name="Shi X."/>
            <person name="Liu H."/>
            <person name="Dong L."/>
            <person name="Sun H."/>
            <person name="Cao Y."/>
            <person name="Gao Q."/>
            <person name="Zheng S."/>
            <person name="Li Y."/>
            <person name="Yu Y."/>
            <person name="Du H."/>
            <person name="Qi M."/>
            <person name="Li Y."/>
            <person name="Yu H."/>
            <person name="Cui Y."/>
            <person name="Wang N."/>
            <person name="Chen C."/>
            <person name="Wu H."/>
            <person name="Zhao Y."/>
            <person name="Zhang J."/>
            <person name="Li Y."/>
            <person name="Zhou W."/>
            <person name="Zhang B."/>
            <person name="Hu W."/>
            <person name="Eijk M."/>
            <person name="Tang J."/>
            <person name="Witsenboer H."/>
            <person name="Zhao S."/>
            <person name="Li Z."/>
            <person name="Zhang A."/>
            <person name="Wang D."/>
            <person name="Liang C."/>
        </authorList>
    </citation>
    <scope>NUCLEOTIDE SEQUENCE [LARGE SCALE GENOMIC DNA]</scope>
    <source>
        <strain evidence="1">cv. G1812</strain>
    </source>
</reference>
<organism evidence="1 2">
    <name type="scientific">Triticum urartu</name>
    <name type="common">Red wild einkorn</name>
    <name type="synonym">Crithodium urartu</name>
    <dbReference type="NCBI Taxonomy" id="4572"/>
    <lineage>
        <taxon>Eukaryota</taxon>
        <taxon>Viridiplantae</taxon>
        <taxon>Streptophyta</taxon>
        <taxon>Embryophyta</taxon>
        <taxon>Tracheophyta</taxon>
        <taxon>Spermatophyta</taxon>
        <taxon>Magnoliopsida</taxon>
        <taxon>Liliopsida</taxon>
        <taxon>Poales</taxon>
        <taxon>Poaceae</taxon>
        <taxon>BOP clade</taxon>
        <taxon>Pooideae</taxon>
        <taxon>Triticodae</taxon>
        <taxon>Triticeae</taxon>
        <taxon>Triticinae</taxon>
        <taxon>Triticum</taxon>
    </lineage>
</organism>
<name>A0A8R7PYK0_TRIUA</name>